<feature type="signal peptide" evidence="2">
    <location>
        <begin position="1"/>
        <end position="30"/>
    </location>
</feature>
<proteinExistence type="predicted"/>
<reference evidence="3" key="2">
    <citation type="submission" date="2020-09" db="EMBL/GenBank/DDBJ databases">
        <authorList>
            <person name="Sun Q."/>
            <person name="Zhou Y."/>
        </authorList>
    </citation>
    <scope>NUCLEOTIDE SEQUENCE</scope>
    <source>
        <strain evidence="3">CGMCC 4.7308</strain>
    </source>
</reference>
<evidence type="ECO:0000313" key="3">
    <source>
        <dbReference type="EMBL" id="GGL84844.1"/>
    </source>
</evidence>
<evidence type="ECO:0000256" key="1">
    <source>
        <dbReference type="SAM" id="Phobius"/>
    </source>
</evidence>
<protein>
    <submittedName>
        <fullName evidence="3">Uncharacterized protein</fullName>
    </submittedName>
</protein>
<dbReference type="EMBL" id="BMNA01000001">
    <property type="protein sequence ID" value="GGL84844.1"/>
    <property type="molecule type" value="Genomic_DNA"/>
</dbReference>
<sequence length="92" mass="9266">MRRLRAGVAAALAVLAAFVTLLLCAPAAVAGGTETVTPSGSGHPHHPGPPVALASTGLDITVPVVVGLSTLVAGLVLVAWAFLRRTPAHHRH</sequence>
<evidence type="ECO:0000256" key="2">
    <source>
        <dbReference type="SAM" id="SignalP"/>
    </source>
</evidence>
<keyword evidence="1" id="KW-1133">Transmembrane helix</keyword>
<organism evidence="3 4">
    <name type="scientific">Nakamurella endophytica</name>
    <dbReference type="NCBI Taxonomy" id="1748367"/>
    <lineage>
        <taxon>Bacteria</taxon>
        <taxon>Bacillati</taxon>
        <taxon>Actinomycetota</taxon>
        <taxon>Actinomycetes</taxon>
        <taxon>Nakamurellales</taxon>
        <taxon>Nakamurellaceae</taxon>
        <taxon>Nakamurella</taxon>
    </lineage>
</organism>
<accession>A0A917W9D1</accession>
<reference evidence="3" key="1">
    <citation type="journal article" date="2014" name="Int. J. Syst. Evol. Microbiol.">
        <title>Complete genome sequence of Corynebacterium casei LMG S-19264T (=DSM 44701T), isolated from a smear-ripened cheese.</title>
        <authorList>
            <consortium name="US DOE Joint Genome Institute (JGI-PGF)"/>
            <person name="Walter F."/>
            <person name="Albersmeier A."/>
            <person name="Kalinowski J."/>
            <person name="Ruckert C."/>
        </authorList>
    </citation>
    <scope>NUCLEOTIDE SEQUENCE</scope>
    <source>
        <strain evidence="3">CGMCC 4.7308</strain>
    </source>
</reference>
<keyword evidence="1" id="KW-0812">Transmembrane</keyword>
<comment type="caution">
    <text evidence="3">The sequence shown here is derived from an EMBL/GenBank/DDBJ whole genome shotgun (WGS) entry which is preliminary data.</text>
</comment>
<evidence type="ECO:0000313" key="4">
    <source>
        <dbReference type="Proteomes" id="UP000655208"/>
    </source>
</evidence>
<dbReference type="Proteomes" id="UP000655208">
    <property type="component" value="Unassembled WGS sequence"/>
</dbReference>
<keyword evidence="4" id="KW-1185">Reference proteome</keyword>
<name>A0A917W9D1_9ACTN</name>
<dbReference type="AlphaFoldDB" id="A0A917W9D1"/>
<feature type="transmembrane region" description="Helical" evidence="1">
    <location>
        <begin position="60"/>
        <end position="83"/>
    </location>
</feature>
<gene>
    <name evidence="3" type="ORF">GCM10011594_00530</name>
</gene>
<keyword evidence="2" id="KW-0732">Signal</keyword>
<dbReference type="RefSeq" id="WP_188939541.1">
    <property type="nucleotide sequence ID" value="NZ_BMNA01000001.1"/>
</dbReference>
<keyword evidence="1" id="KW-0472">Membrane</keyword>
<feature type="chain" id="PRO_5037688526" evidence="2">
    <location>
        <begin position="31"/>
        <end position="92"/>
    </location>
</feature>